<evidence type="ECO:0000256" key="1">
    <source>
        <dbReference type="ARBA" id="ARBA00004123"/>
    </source>
</evidence>
<dbReference type="PANTHER" id="PTHR21583">
    <property type="entry name" value="ELYS PROTEIN"/>
    <property type="match status" value="1"/>
</dbReference>
<feature type="region of interest" description="Disordered" evidence="3">
    <location>
        <begin position="835"/>
        <end position="872"/>
    </location>
</feature>
<comment type="subcellular location">
    <subcellularLocation>
        <location evidence="1">Nucleus</location>
    </subcellularLocation>
</comment>
<accession>A0A835TYY7</accession>
<evidence type="ECO:0000259" key="5">
    <source>
        <dbReference type="Pfam" id="PF13934"/>
    </source>
</evidence>
<dbReference type="Pfam" id="PF13934">
    <property type="entry name" value="ELYS"/>
    <property type="match status" value="1"/>
</dbReference>
<comment type="caution">
    <text evidence="7">The sequence shown here is derived from an EMBL/GenBank/DDBJ whole genome shotgun (WGS) entry which is preliminary data.</text>
</comment>
<reference evidence="8 9" key="2">
    <citation type="journal article" date="2021" name="J. Hered.">
        <title>Feather Gene Expression Elucidates the Developmental Basis of Plumage Iridescence in African Starlings.</title>
        <authorList>
            <person name="Rubenstein D.R."/>
            <person name="Corvelo A."/>
            <person name="MacManes M.D."/>
            <person name="Maia R."/>
            <person name="Narzisi G."/>
            <person name="Rousaki A."/>
            <person name="Vandenabeele P."/>
            <person name="Shawkey M.D."/>
            <person name="Solomon J."/>
        </authorList>
    </citation>
    <scope>NUCLEOTIDE SEQUENCE [LARGE SCALE GENOMIC DNA]</scope>
    <source>
        <strain evidence="8">SS15</strain>
    </source>
</reference>
<keyword evidence="2" id="KW-0539">Nucleus</keyword>
<dbReference type="EMBL" id="JADDUC010000025">
    <property type="protein sequence ID" value="KAG0124060.1"/>
    <property type="molecule type" value="Genomic_DNA"/>
</dbReference>
<sequence length="1219" mass="138040">MIQTFVVDVKLSVFMVLHLAVMLTCSSLQVTAIEPISNDGGASVSTRHLHQSLRWLFGVAAVATDVGHVLLVDLCLDDLSCSQNEVEASDLEVVTRIPAEVPQRREAVMSEGRHLCFQLRSPSGTAVSTLCYISRSNQLVVGFSDGYLSLGNMKTLKRADQDETSRGGHRGYCFDGQKFPHLDCCIKGTTLSLEEEGFPSVPLLFKSLRVIFKIVATYGLFSLHNKVQLPWQKRNSVQQTNQWFPAGIRNKSVWKSVLHAREGLEFSEGNAVNLHLLQLVFGDRKCLASGQVMYEGFAYCVQLFSLDLSDGIFPWRGQISNTKFLSFQIIEKIRNHADREDSVNEVRNNVLSLTVISPDTSVSIFSWQVNTYGQGKPSTYLGVFDINRWYHAQMPDSLRENTRACVLTDRLENTSFSIARVGIFFYRTLKFLKKSGPLISEAIRDSYTRCLVAGLLSPRLVDVQPSSLTQTIYLLLDIMHSFPNKTETLLVSFPTAFAIPWGLVKLIRGFWLLDHDNYEKVLTVFVAWLCVSVVMKLLSTCPECPGPALPSSYNQDCVMAAHEDNSVPHVPGRAQESPQVHPDDEAVDVQQQRSAAVPHRQHTTKLNIEELLKHMYEICQEMGLMEDLLKLPFTDTEKVSLEKKQKNLNSLIGKRRGRIECLEKFLQTKSGVQNREFLLVHHLQRANYIPALQLNQSMKTSLTVRVDVLLSFLALIQNYHVKLNDRDPRLRERAVARNSLLDQYIKILPTVQRKLAVERAKPYRLPSSVLREVPRPKPLSTATRQANAGNVHIRTSFINKVLSRFKEAWLGNKKTNFSEYNKLLDLVVHPVPSRSVAQDESQQSPCRASTSFVASSPLRSNTHRSSSQKNLPRASELNLLETPLVVKVCILKRNLKKNLSVVMTEALSIGDPKLYFTLLEADYDSIKHQFVCDLPQNNKGECDAAGGIETFLYLRATFQIFCDSSLPLPTNTNPEIDSRTRHFHNSYANSKKQAHQPQYQAVSNCETQYQDQCTRNLDHISQMSFIRVRPRKGVSSYSDVLTSDFRLANNRELNTTLVEAINQFCFGEGSSWRIYTTPNFTMKHLHFATSLFKEAMLQQLLSETFLLSPNFRGHLPSGNDLNKLSSREKFRIFFFSSLCFSLRETEIAMAFLICRFQYSHICRYGVKATASNDIHSLFCSFFIVFQGEENINFTADNGACCRLLHLISLIKSDQITKTN</sequence>
<evidence type="ECO:0000256" key="2">
    <source>
        <dbReference type="ARBA" id="ARBA00023242"/>
    </source>
</evidence>
<dbReference type="OrthoDB" id="20729at2759"/>
<evidence type="ECO:0000313" key="7">
    <source>
        <dbReference type="EMBL" id="KAG0124060.1"/>
    </source>
</evidence>
<feature type="domain" description="ELYS beta-propeller" evidence="6">
    <location>
        <begin position="29"/>
        <end position="176"/>
    </location>
</feature>
<feature type="signal peptide" evidence="4">
    <location>
        <begin position="1"/>
        <end position="32"/>
    </location>
</feature>
<dbReference type="InterPro" id="IPR032040">
    <property type="entry name" value="ELYS-bb"/>
</dbReference>
<reference evidence="7" key="1">
    <citation type="submission" date="2020-10" db="EMBL/GenBank/DDBJ databases">
        <title>Feather gene expression reveals the developmental basis of iridescence in African starlings.</title>
        <authorList>
            <person name="Rubenstein D.R."/>
        </authorList>
    </citation>
    <scope>NUCLEOTIDE SEQUENCE</scope>
    <source>
        <strain evidence="7">SS15</strain>
        <tissue evidence="7">Liver</tissue>
    </source>
</reference>
<name>A0A835TYY7_9PASS</name>
<feature type="domain" description="ELYS-like" evidence="5">
    <location>
        <begin position="471"/>
        <end position="643"/>
    </location>
</feature>
<dbReference type="InterPro" id="IPR052620">
    <property type="entry name" value="ELYS/MEL-28_NucAsmblyFactor"/>
</dbReference>
<keyword evidence="9" id="KW-1185">Reference proteome</keyword>
<evidence type="ECO:0000256" key="3">
    <source>
        <dbReference type="SAM" id="MobiDB-lite"/>
    </source>
</evidence>
<dbReference type="Proteomes" id="UP000618051">
    <property type="component" value="Unassembled WGS sequence"/>
</dbReference>
<evidence type="ECO:0000313" key="9">
    <source>
        <dbReference type="Proteomes" id="UP000618051"/>
    </source>
</evidence>
<dbReference type="EMBL" id="JADDUC020000003">
    <property type="protein sequence ID" value="KAI1240689.1"/>
    <property type="molecule type" value="Genomic_DNA"/>
</dbReference>
<dbReference type="AlphaFoldDB" id="A0A835TYY7"/>
<reference evidence="8" key="3">
    <citation type="submission" date="2022-01" db="EMBL/GenBank/DDBJ databases">
        <authorList>
            <person name="Rubenstein D.R."/>
        </authorList>
    </citation>
    <scope>NUCLEOTIDE SEQUENCE</scope>
    <source>
        <strain evidence="8">SS15</strain>
        <tissue evidence="8">Liver</tissue>
    </source>
</reference>
<feature type="domain" description="ELYS beta-propeller" evidence="6">
    <location>
        <begin position="266"/>
        <end position="401"/>
    </location>
</feature>
<evidence type="ECO:0000256" key="4">
    <source>
        <dbReference type="SAM" id="SignalP"/>
    </source>
</evidence>
<gene>
    <name evidence="8" type="ORF">IHE44_0009126</name>
    <name evidence="7" type="ORF">IHE44_006810</name>
</gene>
<feature type="chain" id="PRO_5032774614" evidence="4">
    <location>
        <begin position="33"/>
        <end position="1219"/>
    </location>
</feature>
<organism evidence="7">
    <name type="scientific">Lamprotornis superbus</name>
    <dbReference type="NCBI Taxonomy" id="245042"/>
    <lineage>
        <taxon>Eukaryota</taxon>
        <taxon>Metazoa</taxon>
        <taxon>Chordata</taxon>
        <taxon>Craniata</taxon>
        <taxon>Vertebrata</taxon>
        <taxon>Euteleostomi</taxon>
        <taxon>Archelosauria</taxon>
        <taxon>Archosauria</taxon>
        <taxon>Dinosauria</taxon>
        <taxon>Saurischia</taxon>
        <taxon>Theropoda</taxon>
        <taxon>Coelurosauria</taxon>
        <taxon>Aves</taxon>
        <taxon>Neognathae</taxon>
        <taxon>Neoaves</taxon>
        <taxon>Telluraves</taxon>
        <taxon>Australaves</taxon>
        <taxon>Passeriformes</taxon>
        <taxon>Sturnidae</taxon>
        <taxon>Lamprotornis</taxon>
    </lineage>
</organism>
<dbReference type="Pfam" id="PF16687">
    <property type="entry name" value="ELYS-bb"/>
    <property type="match status" value="2"/>
</dbReference>
<dbReference type="GO" id="GO:0005634">
    <property type="term" value="C:nucleus"/>
    <property type="evidence" value="ECO:0007669"/>
    <property type="project" value="UniProtKB-SubCell"/>
</dbReference>
<evidence type="ECO:0000313" key="8">
    <source>
        <dbReference type="EMBL" id="KAI1240689.1"/>
    </source>
</evidence>
<feature type="compositionally biased region" description="Polar residues" evidence="3">
    <location>
        <begin position="835"/>
        <end position="870"/>
    </location>
</feature>
<evidence type="ECO:0000259" key="6">
    <source>
        <dbReference type="Pfam" id="PF16687"/>
    </source>
</evidence>
<keyword evidence="4" id="KW-0732">Signal</keyword>
<dbReference type="PANTHER" id="PTHR21583:SF8">
    <property type="entry name" value="PROTEIN ELYS"/>
    <property type="match status" value="1"/>
</dbReference>
<protein>
    <submittedName>
        <fullName evidence="7">Uncharacterized protein</fullName>
    </submittedName>
</protein>
<proteinExistence type="predicted"/>
<dbReference type="InterPro" id="IPR025151">
    <property type="entry name" value="ELYS_dom"/>
</dbReference>